<evidence type="ECO:0000313" key="3">
    <source>
        <dbReference type="Proteomes" id="UP001150728"/>
    </source>
</evidence>
<dbReference type="AlphaFoldDB" id="A0A9X4HZ14"/>
<name>A0A9X4HZ14_9PSED</name>
<dbReference type="EMBL" id="JANIAM010000019">
    <property type="protein sequence ID" value="MDD2114261.1"/>
    <property type="molecule type" value="Genomic_DNA"/>
</dbReference>
<sequence>MIDSAEDFKTLCENEDDTTFAHQTASVEVWTEILNTYPHLARCVAANKNIPDDIIDRLSKSNDIDIRWKIATKRKLNRTIFERLAIDSDATIRHRIACNPKVPRDILQQLSRDPDPMVASSAIRKLDT</sequence>
<proteinExistence type="predicted"/>
<dbReference type="Proteomes" id="UP001150678">
    <property type="component" value="Unassembled WGS sequence"/>
</dbReference>
<gene>
    <name evidence="1" type="ORF">NP533_10990</name>
    <name evidence="2" type="ORF">NP554_20995</name>
</gene>
<organism evidence="2 3">
    <name type="scientific">Pseudomonas asiatica</name>
    <dbReference type="NCBI Taxonomy" id="2219225"/>
    <lineage>
        <taxon>Bacteria</taxon>
        <taxon>Pseudomonadati</taxon>
        <taxon>Pseudomonadota</taxon>
        <taxon>Gammaproteobacteria</taxon>
        <taxon>Pseudomonadales</taxon>
        <taxon>Pseudomonadaceae</taxon>
        <taxon>Pseudomonas</taxon>
    </lineage>
</organism>
<protein>
    <submittedName>
        <fullName evidence="2">Uncharacterized protein</fullName>
    </submittedName>
</protein>
<dbReference type="Gene3D" id="1.25.10.10">
    <property type="entry name" value="Leucine-rich Repeat Variant"/>
    <property type="match status" value="1"/>
</dbReference>
<dbReference type="SUPFAM" id="SSF48371">
    <property type="entry name" value="ARM repeat"/>
    <property type="match status" value="1"/>
</dbReference>
<dbReference type="EMBL" id="JANIAN010000011">
    <property type="protein sequence ID" value="MDD2106730.1"/>
    <property type="molecule type" value="Genomic_DNA"/>
</dbReference>
<accession>A0A9X4HZ14</accession>
<dbReference type="Proteomes" id="UP001150728">
    <property type="component" value="Unassembled WGS sequence"/>
</dbReference>
<dbReference type="InterPro" id="IPR011989">
    <property type="entry name" value="ARM-like"/>
</dbReference>
<evidence type="ECO:0000313" key="2">
    <source>
        <dbReference type="EMBL" id="MDD2114261.1"/>
    </source>
</evidence>
<dbReference type="RefSeq" id="WP_137163759.1">
    <property type="nucleotide sequence ID" value="NZ_CP128558.1"/>
</dbReference>
<reference evidence="2" key="1">
    <citation type="submission" date="2022-07" db="EMBL/GenBank/DDBJ databases">
        <title>Multi-strain Analysis of Pseudomonas putida Reveals Metabolic and Genetic Diversity.</title>
        <authorList>
            <person name="Monk J.M."/>
        </authorList>
    </citation>
    <scope>NUCLEOTIDE SEQUENCE</scope>
    <source>
        <strain evidence="1">17514</strain>
        <strain evidence="2">17633</strain>
    </source>
</reference>
<evidence type="ECO:0000313" key="1">
    <source>
        <dbReference type="EMBL" id="MDD2106730.1"/>
    </source>
</evidence>
<dbReference type="InterPro" id="IPR016024">
    <property type="entry name" value="ARM-type_fold"/>
</dbReference>
<comment type="caution">
    <text evidence="2">The sequence shown here is derived from an EMBL/GenBank/DDBJ whole genome shotgun (WGS) entry which is preliminary data.</text>
</comment>